<accession>A0A5C7FPQ9</accession>
<comment type="similarity">
    <text evidence="4 19">In the C-terminal section; belongs to the NnrD/CARKD family.</text>
</comment>
<keyword evidence="23" id="KW-1185">Reference proteome</keyword>
<evidence type="ECO:0000256" key="16">
    <source>
        <dbReference type="ARBA" id="ARBA00049209"/>
    </source>
</evidence>
<dbReference type="EC" id="4.2.1.136" evidence="19"/>
<dbReference type="AlphaFoldDB" id="A0A5C7FPQ9"/>
<evidence type="ECO:0000313" key="23">
    <source>
        <dbReference type="Proteomes" id="UP000321907"/>
    </source>
</evidence>
<evidence type="ECO:0000256" key="15">
    <source>
        <dbReference type="ARBA" id="ARBA00048238"/>
    </source>
</evidence>
<comment type="caution">
    <text evidence="18">Lacks conserved residue(s) required for the propagation of feature annotation.</text>
</comment>
<keyword evidence="12 17" id="KW-0456">Lyase</keyword>
<feature type="binding site" evidence="18">
    <location>
        <begin position="58"/>
        <end position="62"/>
    </location>
    <ligand>
        <name>(6S)-NADPHX</name>
        <dbReference type="ChEBI" id="CHEBI:64076"/>
    </ligand>
</feature>
<evidence type="ECO:0000259" key="20">
    <source>
        <dbReference type="PROSITE" id="PS51383"/>
    </source>
</evidence>
<dbReference type="PROSITE" id="PS51385">
    <property type="entry name" value="YJEF_N"/>
    <property type="match status" value="1"/>
</dbReference>
<comment type="cofactor">
    <cofactor evidence="18 19">
        <name>K(+)</name>
        <dbReference type="ChEBI" id="CHEBI:29103"/>
    </cofactor>
    <text evidence="18 19">Binds 1 potassium ion per subunit.</text>
</comment>
<dbReference type="PIRSF" id="PIRSF017184">
    <property type="entry name" value="Nnr"/>
    <property type="match status" value="1"/>
</dbReference>
<protein>
    <recommendedName>
        <fullName evidence="19">Bifunctional NAD(P)H-hydrate repair enzyme</fullName>
    </recommendedName>
    <alternativeName>
        <fullName evidence="19">Nicotinamide nucleotide repair protein</fullName>
    </alternativeName>
    <domain>
        <recommendedName>
            <fullName evidence="19">ADP-dependent (S)-NAD(P)H-hydrate dehydratase</fullName>
            <ecNumber evidence="19">4.2.1.136</ecNumber>
        </recommendedName>
        <alternativeName>
            <fullName evidence="19">ADP-dependent NAD(P)HX dehydratase</fullName>
        </alternativeName>
    </domain>
    <domain>
        <recommendedName>
            <fullName evidence="19">NAD(P)H-hydrate epimerase</fullName>
            <ecNumber evidence="19">5.1.99.6</ecNumber>
        </recommendedName>
    </domain>
</protein>
<evidence type="ECO:0000256" key="18">
    <source>
        <dbReference type="HAMAP-Rule" id="MF_01966"/>
    </source>
</evidence>
<evidence type="ECO:0000256" key="14">
    <source>
        <dbReference type="ARBA" id="ARBA00025153"/>
    </source>
</evidence>
<dbReference type="Pfam" id="PF01256">
    <property type="entry name" value="Carb_kinase"/>
    <property type="match status" value="1"/>
</dbReference>
<comment type="cofactor">
    <cofactor evidence="17">
        <name>Mg(2+)</name>
        <dbReference type="ChEBI" id="CHEBI:18420"/>
    </cofactor>
</comment>
<name>A0A5C7FPQ9_9BACT</name>
<evidence type="ECO:0000256" key="10">
    <source>
        <dbReference type="ARBA" id="ARBA00023027"/>
    </source>
</evidence>
<comment type="caution">
    <text evidence="22">The sequence shown here is derived from an EMBL/GenBank/DDBJ whole genome shotgun (WGS) entry which is preliminary data.</text>
</comment>
<dbReference type="RefSeq" id="WP_147930538.1">
    <property type="nucleotide sequence ID" value="NZ_VOXD01000012.1"/>
</dbReference>
<dbReference type="InterPro" id="IPR036652">
    <property type="entry name" value="YjeF_N_dom_sf"/>
</dbReference>
<evidence type="ECO:0000256" key="4">
    <source>
        <dbReference type="ARBA" id="ARBA00009524"/>
    </source>
</evidence>
<comment type="catalytic activity">
    <reaction evidence="16 17 19">
        <text>(6S)-NADPHX + ADP = AMP + phosphate + NADPH + H(+)</text>
        <dbReference type="Rhea" id="RHEA:32235"/>
        <dbReference type="ChEBI" id="CHEBI:15378"/>
        <dbReference type="ChEBI" id="CHEBI:43474"/>
        <dbReference type="ChEBI" id="CHEBI:57783"/>
        <dbReference type="ChEBI" id="CHEBI:64076"/>
        <dbReference type="ChEBI" id="CHEBI:456215"/>
        <dbReference type="ChEBI" id="CHEBI:456216"/>
        <dbReference type="EC" id="4.2.1.136"/>
    </reaction>
</comment>
<keyword evidence="6 17" id="KW-0547">Nucleotide-binding</keyword>
<evidence type="ECO:0000256" key="11">
    <source>
        <dbReference type="ARBA" id="ARBA00023235"/>
    </source>
</evidence>
<dbReference type="InterPro" id="IPR004443">
    <property type="entry name" value="YjeF_N_dom"/>
</dbReference>
<comment type="function">
    <text evidence="18">Catalyzes the epimerization of the S- and R-forms of NAD(P)HX, a damaged form of NAD(P)H that is a result of enzymatic or heat-dependent hydration. This is a prerequisite for the S-specific NAD(P)H-hydrate dehydratase to allow the repair of both epimers of NAD(P)HX.</text>
</comment>
<feature type="binding site" evidence="18">
    <location>
        <position position="59"/>
    </location>
    <ligand>
        <name>K(+)</name>
        <dbReference type="ChEBI" id="CHEBI:29103"/>
    </ligand>
</feature>
<dbReference type="EMBL" id="VOXD01000012">
    <property type="protein sequence ID" value="TXF89708.1"/>
    <property type="molecule type" value="Genomic_DNA"/>
</dbReference>
<comment type="similarity">
    <text evidence="17">Belongs to the NnrD/CARKD family.</text>
</comment>
<feature type="binding site" evidence="18">
    <location>
        <position position="125"/>
    </location>
    <ligand>
        <name>K(+)</name>
        <dbReference type="ChEBI" id="CHEBI:29103"/>
    </ligand>
</feature>
<feature type="binding site" evidence="17">
    <location>
        <position position="323"/>
    </location>
    <ligand>
        <name>(6S)-NADPHX</name>
        <dbReference type="ChEBI" id="CHEBI:64076"/>
    </ligand>
</feature>
<dbReference type="GO" id="GO:0046872">
    <property type="term" value="F:metal ion binding"/>
    <property type="evidence" value="ECO:0007669"/>
    <property type="project" value="UniProtKB-UniRule"/>
</dbReference>
<reference evidence="22 23" key="1">
    <citation type="submission" date="2019-08" db="EMBL/GenBank/DDBJ databases">
        <title>Lewinella sp. strain SSH13 Genome sequencing and assembly.</title>
        <authorList>
            <person name="Kim I."/>
        </authorList>
    </citation>
    <scope>NUCLEOTIDE SEQUENCE [LARGE SCALE GENOMIC DNA]</scope>
    <source>
        <strain evidence="22 23">SSH13</strain>
    </source>
</reference>
<evidence type="ECO:0000256" key="9">
    <source>
        <dbReference type="ARBA" id="ARBA00022958"/>
    </source>
</evidence>
<dbReference type="InterPro" id="IPR029056">
    <property type="entry name" value="Ribokinase-like"/>
</dbReference>
<dbReference type="NCBIfam" id="TIGR00196">
    <property type="entry name" value="yjeF_cterm"/>
    <property type="match status" value="1"/>
</dbReference>
<dbReference type="Gene3D" id="3.40.1190.20">
    <property type="match status" value="1"/>
</dbReference>
<dbReference type="NCBIfam" id="TIGR00197">
    <property type="entry name" value="yjeF_nterm"/>
    <property type="match status" value="1"/>
</dbReference>
<dbReference type="PANTHER" id="PTHR12592">
    <property type="entry name" value="ATP-DEPENDENT (S)-NAD(P)H-HYDRATE DEHYDRATASE FAMILY MEMBER"/>
    <property type="match status" value="1"/>
</dbReference>
<dbReference type="Pfam" id="PF03853">
    <property type="entry name" value="YjeF_N"/>
    <property type="match status" value="1"/>
</dbReference>
<feature type="binding site" evidence="17">
    <location>
        <position position="374"/>
    </location>
    <ligand>
        <name>(6S)-NADPHX</name>
        <dbReference type="ChEBI" id="CHEBI:64076"/>
    </ligand>
</feature>
<organism evidence="22 23">
    <name type="scientific">Neolewinella aurantiaca</name>
    <dbReference type="NCBI Taxonomy" id="2602767"/>
    <lineage>
        <taxon>Bacteria</taxon>
        <taxon>Pseudomonadati</taxon>
        <taxon>Bacteroidota</taxon>
        <taxon>Saprospiria</taxon>
        <taxon>Saprospirales</taxon>
        <taxon>Lewinellaceae</taxon>
        <taxon>Neolewinella</taxon>
    </lineage>
</organism>
<comment type="function">
    <text evidence="17">Catalyzes the dehydration of the S-form of NAD(P)HX at the expense of ADP, which is converted to AMP. Together with NAD(P)HX epimerase, which catalyzes the epimerization of the S- and R-forms, the enzyme allows the repair of both epimers of NAD(P)HX, a damaged form of NAD(P)H that is a result of enzymatic or heat-dependent hydration.</text>
</comment>
<dbReference type="SUPFAM" id="SSF64153">
    <property type="entry name" value="YjeF N-terminal domain-like"/>
    <property type="match status" value="1"/>
</dbReference>
<evidence type="ECO:0000256" key="7">
    <source>
        <dbReference type="ARBA" id="ARBA00022840"/>
    </source>
</evidence>
<evidence type="ECO:0000256" key="3">
    <source>
        <dbReference type="ARBA" id="ARBA00006001"/>
    </source>
</evidence>
<evidence type="ECO:0000256" key="1">
    <source>
        <dbReference type="ARBA" id="ARBA00000013"/>
    </source>
</evidence>
<evidence type="ECO:0000256" key="17">
    <source>
        <dbReference type="HAMAP-Rule" id="MF_01965"/>
    </source>
</evidence>
<dbReference type="Gene3D" id="3.40.50.10260">
    <property type="entry name" value="YjeF N-terminal domain"/>
    <property type="match status" value="1"/>
</dbReference>
<dbReference type="EC" id="5.1.99.6" evidence="19"/>
<evidence type="ECO:0000256" key="8">
    <source>
        <dbReference type="ARBA" id="ARBA00022857"/>
    </source>
</evidence>
<evidence type="ECO:0000256" key="5">
    <source>
        <dbReference type="ARBA" id="ARBA00022723"/>
    </source>
</evidence>
<keyword evidence="7 17" id="KW-0067">ATP-binding</keyword>
<evidence type="ECO:0000313" key="22">
    <source>
        <dbReference type="EMBL" id="TXF89708.1"/>
    </source>
</evidence>
<keyword evidence="9 18" id="KW-0630">Potassium</keyword>
<dbReference type="OrthoDB" id="9806925at2"/>
<comment type="subunit">
    <text evidence="17">Homotetramer.</text>
</comment>
<feature type="domain" description="YjeF C-terminal" evidence="20">
    <location>
        <begin position="225"/>
        <end position="498"/>
    </location>
</feature>
<evidence type="ECO:0000256" key="2">
    <source>
        <dbReference type="ARBA" id="ARBA00000909"/>
    </source>
</evidence>
<keyword evidence="5 18" id="KW-0479">Metal-binding</keyword>
<dbReference type="HAMAP" id="MF_01965">
    <property type="entry name" value="NADHX_dehydratase"/>
    <property type="match status" value="1"/>
</dbReference>
<feature type="binding site" evidence="17">
    <location>
        <position position="260"/>
    </location>
    <ligand>
        <name>(6S)-NADPHX</name>
        <dbReference type="ChEBI" id="CHEBI:64076"/>
    </ligand>
</feature>
<dbReference type="GO" id="GO:0046496">
    <property type="term" value="P:nicotinamide nucleotide metabolic process"/>
    <property type="evidence" value="ECO:0007669"/>
    <property type="project" value="UniProtKB-UniRule"/>
</dbReference>
<keyword evidence="10 17" id="KW-0520">NAD</keyword>
<feature type="binding site" evidence="17">
    <location>
        <position position="438"/>
    </location>
    <ligand>
        <name>AMP</name>
        <dbReference type="ChEBI" id="CHEBI:456215"/>
    </ligand>
</feature>
<evidence type="ECO:0000256" key="12">
    <source>
        <dbReference type="ARBA" id="ARBA00023239"/>
    </source>
</evidence>
<dbReference type="PROSITE" id="PS51383">
    <property type="entry name" value="YJEF_C_3"/>
    <property type="match status" value="1"/>
</dbReference>
<feature type="binding site" evidence="18">
    <location>
        <position position="158"/>
    </location>
    <ligand>
        <name>(6S)-NADPHX</name>
        <dbReference type="ChEBI" id="CHEBI:64076"/>
    </ligand>
</feature>
<comment type="catalytic activity">
    <reaction evidence="2 18 19">
        <text>(6R)-NADPHX = (6S)-NADPHX</text>
        <dbReference type="Rhea" id="RHEA:32227"/>
        <dbReference type="ChEBI" id="CHEBI:64076"/>
        <dbReference type="ChEBI" id="CHEBI:64077"/>
        <dbReference type="EC" id="5.1.99.6"/>
    </reaction>
</comment>
<dbReference type="SUPFAM" id="SSF53613">
    <property type="entry name" value="Ribokinase-like"/>
    <property type="match status" value="1"/>
</dbReference>
<dbReference type="GO" id="GO:0110051">
    <property type="term" value="P:metabolite repair"/>
    <property type="evidence" value="ECO:0007669"/>
    <property type="project" value="TreeGrafter"/>
</dbReference>
<comment type="catalytic activity">
    <reaction evidence="1 18 19">
        <text>(6R)-NADHX = (6S)-NADHX</text>
        <dbReference type="Rhea" id="RHEA:32215"/>
        <dbReference type="ChEBI" id="CHEBI:64074"/>
        <dbReference type="ChEBI" id="CHEBI:64075"/>
        <dbReference type="EC" id="5.1.99.6"/>
    </reaction>
</comment>
<dbReference type="CDD" id="cd01171">
    <property type="entry name" value="YXKO-related"/>
    <property type="match status" value="1"/>
</dbReference>
<evidence type="ECO:0000256" key="19">
    <source>
        <dbReference type="PIRNR" id="PIRNR017184"/>
    </source>
</evidence>
<keyword evidence="11 18" id="KW-0413">Isomerase</keyword>
<gene>
    <name evidence="17" type="primary">nnrD</name>
    <name evidence="18" type="synonym">nnrE</name>
    <name evidence="22" type="ORF">FUA23_09680</name>
</gene>
<sequence length="502" mass="53543">MQILSAEQHRALDQATIQNEGISSLELMERAATAFAQALMNKLGSVEAPVTIVCGTGNNGGDGLVAARILHQKGYSVKAYLAPMGNPTADNVANHKRAEEAGVPVHEIKKEDPLFGVPPDAVVIDALFGTGLSRPVTGYLAQIIEHLNSMANTRYALDLPSGLFADAPAAGVVFCADHTFTLGYPKLALFSQNNTNCVGSWEIVSFDLANDFAEQEPGNDRILNTSPDMKSLLRTRRPNDHKGTFGHALMIAGSYGKMGAAIIAGRGVLQAGAGLLTYHTARCGYEILQISLPEAMVITDEHEEHIRKIGDLSAYKTIGIGPGIGQAATTATALSDVLRRFDQPMVIDADALNILSNNSQWLELIPAGSILTPHPKEFERLFGESTDDFQRWETQREAARILNAVVLLKTGYTSIATPDGKLYFNHTGNPGMGTGGTGDALTGILTGLLAQGYPSADAARLGVYLHGLAGDIAAEQLGQESLLAEDLVNMLGQAYQRLREVV</sequence>
<comment type="function">
    <text evidence="14 19">Bifunctional enzyme that catalyzes the epimerization of the S- and R-forms of NAD(P)HX and the dehydration of the S-form of NAD(P)HX at the expense of ADP, which is converted to AMP. This allows the repair of both epimers of NAD(P)HX, a damaged form of NAD(P)H that is a result of enzymatic or heat-dependent hydration.</text>
</comment>
<dbReference type="PANTHER" id="PTHR12592:SF0">
    <property type="entry name" value="ATP-DEPENDENT (S)-NAD(P)H-HYDRATE DEHYDRATASE"/>
    <property type="match status" value="1"/>
</dbReference>
<dbReference type="Proteomes" id="UP000321907">
    <property type="component" value="Unassembled WGS sequence"/>
</dbReference>
<comment type="catalytic activity">
    <reaction evidence="15 17 19">
        <text>(6S)-NADHX + ADP = AMP + phosphate + NADH + H(+)</text>
        <dbReference type="Rhea" id="RHEA:32223"/>
        <dbReference type="ChEBI" id="CHEBI:15378"/>
        <dbReference type="ChEBI" id="CHEBI:43474"/>
        <dbReference type="ChEBI" id="CHEBI:57945"/>
        <dbReference type="ChEBI" id="CHEBI:64074"/>
        <dbReference type="ChEBI" id="CHEBI:456215"/>
        <dbReference type="ChEBI" id="CHEBI:456216"/>
        <dbReference type="EC" id="4.2.1.136"/>
    </reaction>
</comment>
<feature type="binding site" evidence="17">
    <location>
        <position position="439"/>
    </location>
    <ligand>
        <name>(6S)-NADPHX</name>
        <dbReference type="ChEBI" id="CHEBI:64076"/>
    </ligand>
</feature>
<dbReference type="GO" id="GO:0005524">
    <property type="term" value="F:ATP binding"/>
    <property type="evidence" value="ECO:0007669"/>
    <property type="project" value="UniProtKB-UniRule"/>
</dbReference>
<dbReference type="InterPro" id="IPR000631">
    <property type="entry name" value="CARKD"/>
</dbReference>
<evidence type="ECO:0000256" key="6">
    <source>
        <dbReference type="ARBA" id="ARBA00022741"/>
    </source>
</evidence>
<keyword evidence="8 17" id="KW-0521">NADP</keyword>
<evidence type="ECO:0000259" key="21">
    <source>
        <dbReference type="PROSITE" id="PS51385"/>
    </source>
</evidence>
<feature type="domain" description="YjeF N-terminal" evidence="21">
    <location>
        <begin position="9"/>
        <end position="214"/>
    </location>
</feature>
<dbReference type="InterPro" id="IPR030677">
    <property type="entry name" value="Nnr"/>
</dbReference>
<feature type="binding site" evidence="18">
    <location>
        <position position="161"/>
    </location>
    <ligand>
        <name>K(+)</name>
        <dbReference type="ChEBI" id="CHEBI:29103"/>
    </ligand>
</feature>
<dbReference type="GO" id="GO:0052856">
    <property type="term" value="F:NAD(P)HX epimerase activity"/>
    <property type="evidence" value="ECO:0007669"/>
    <property type="project" value="UniProtKB-UniRule"/>
</dbReference>
<comment type="similarity">
    <text evidence="18">Belongs to the NnrE/AIBP family.</text>
</comment>
<feature type="binding site" evidence="18">
    <location>
        <begin position="129"/>
        <end position="135"/>
    </location>
    <ligand>
        <name>(6S)-NADPHX</name>
        <dbReference type="ChEBI" id="CHEBI:64076"/>
    </ligand>
</feature>
<dbReference type="HAMAP" id="MF_01966">
    <property type="entry name" value="NADHX_epimerase"/>
    <property type="match status" value="1"/>
</dbReference>
<evidence type="ECO:0000256" key="13">
    <source>
        <dbReference type="ARBA" id="ARBA00023268"/>
    </source>
</evidence>
<dbReference type="GO" id="GO:0052855">
    <property type="term" value="F:ADP-dependent NAD(P)H-hydrate dehydratase activity"/>
    <property type="evidence" value="ECO:0007669"/>
    <property type="project" value="UniProtKB-UniRule"/>
</dbReference>
<feature type="binding site" evidence="17">
    <location>
        <begin position="409"/>
        <end position="413"/>
    </location>
    <ligand>
        <name>AMP</name>
        <dbReference type="ChEBI" id="CHEBI:456215"/>
    </ligand>
</feature>
<proteinExistence type="inferred from homology"/>
<keyword evidence="13" id="KW-0511">Multifunctional enzyme</keyword>
<comment type="similarity">
    <text evidence="3 19">In the N-terminal section; belongs to the NnrE/AIBP family.</text>
</comment>